<evidence type="ECO:0000313" key="3">
    <source>
        <dbReference type="Proteomes" id="UP000183832"/>
    </source>
</evidence>
<feature type="compositionally biased region" description="Basic residues" evidence="1">
    <location>
        <begin position="1"/>
        <end position="10"/>
    </location>
</feature>
<name>A0A1J1J6A6_9DIPT</name>
<dbReference type="EMBL" id="CVRI01000074">
    <property type="protein sequence ID" value="CRL07939.1"/>
    <property type="molecule type" value="Genomic_DNA"/>
</dbReference>
<organism evidence="2 3">
    <name type="scientific">Clunio marinus</name>
    <dbReference type="NCBI Taxonomy" id="568069"/>
    <lineage>
        <taxon>Eukaryota</taxon>
        <taxon>Metazoa</taxon>
        <taxon>Ecdysozoa</taxon>
        <taxon>Arthropoda</taxon>
        <taxon>Hexapoda</taxon>
        <taxon>Insecta</taxon>
        <taxon>Pterygota</taxon>
        <taxon>Neoptera</taxon>
        <taxon>Endopterygota</taxon>
        <taxon>Diptera</taxon>
        <taxon>Nematocera</taxon>
        <taxon>Chironomoidea</taxon>
        <taxon>Chironomidae</taxon>
        <taxon>Clunio</taxon>
    </lineage>
</organism>
<accession>A0A1J1J6A6</accession>
<reference evidence="2 3" key="1">
    <citation type="submission" date="2015-04" db="EMBL/GenBank/DDBJ databases">
        <authorList>
            <person name="Syromyatnikov M.Y."/>
            <person name="Popov V.N."/>
        </authorList>
    </citation>
    <scope>NUCLEOTIDE SEQUENCE [LARGE SCALE GENOMIC DNA]</scope>
</reference>
<feature type="region of interest" description="Disordered" evidence="1">
    <location>
        <begin position="1"/>
        <end position="25"/>
    </location>
</feature>
<evidence type="ECO:0000256" key="1">
    <source>
        <dbReference type="SAM" id="MobiDB-lite"/>
    </source>
</evidence>
<keyword evidence="3" id="KW-1185">Reference proteome</keyword>
<evidence type="ECO:0000313" key="2">
    <source>
        <dbReference type="EMBL" id="CRL07939.1"/>
    </source>
</evidence>
<sequence length="73" mass="8420">MLTQRMKNRQIIRSSDGGENETNNVQATEINNNLNIHMFEQFNYLIMQIVEPFLMTYRAVISSSTTAKVLPVN</sequence>
<dbReference type="AlphaFoldDB" id="A0A1J1J6A6"/>
<dbReference type="Proteomes" id="UP000183832">
    <property type="component" value="Unassembled WGS sequence"/>
</dbReference>
<protein>
    <submittedName>
        <fullName evidence="2">CLUMA_CG021102, isoform A</fullName>
    </submittedName>
</protein>
<proteinExistence type="predicted"/>
<gene>
    <name evidence="2" type="ORF">CLUMA_CG021102</name>
</gene>